<proteinExistence type="predicted"/>
<dbReference type="EMBL" id="CWOW01000003">
    <property type="protein sequence ID" value="CSA15739.1"/>
    <property type="molecule type" value="Genomic_DNA"/>
</dbReference>
<accession>A0A655VAL9</accession>
<organism evidence="1 2">
    <name type="scientific">Vibrio cholerae</name>
    <dbReference type="NCBI Taxonomy" id="666"/>
    <lineage>
        <taxon>Bacteria</taxon>
        <taxon>Pseudomonadati</taxon>
        <taxon>Pseudomonadota</taxon>
        <taxon>Gammaproteobacteria</taxon>
        <taxon>Vibrionales</taxon>
        <taxon>Vibrionaceae</taxon>
        <taxon>Vibrio</taxon>
    </lineage>
</organism>
<reference evidence="1 2" key="1">
    <citation type="submission" date="2015-07" db="EMBL/GenBank/DDBJ databases">
        <authorList>
            <consortium name="Pathogen Informatics"/>
        </authorList>
    </citation>
    <scope>NUCLEOTIDE SEQUENCE [LARGE SCALE GENOMIC DNA]</scope>
    <source>
        <strain evidence="1 2">A51</strain>
    </source>
</reference>
<evidence type="ECO:0000313" key="2">
    <source>
        <dbReference type="Proteomes" id="UP000044806"/>
    </source>
</evidence>
<gene>
    <name evidence="1" type="ORF">ERS013165_00898</name>
</gene>
<dbReference type="Proteomes" id="UP000044806">
    <property type="component" value="Unassembled WGS sequence"/>
</dbReference>
<evidence type="ECO:0000313" key="1">
    <source>
        <dbReference type="EMBL" id="CSA15739.1"/>
    </source>
</evidence>
<name>A0A655VAL9_VIBCL</name>
<dbReference type="AlphaFoldDB" id="A0A655VAL9"/>
<protein>
    <submittedName>
        <fullName evidence="1">Uncharacterized protein</fullName>
    </submittedName>
</protein>
<sequence length="73" mass="8269">MLNGLYHAIDSLPCDQTTESRKQATGKPFAPFAGSNDGVKLSFQCLFCWLFHVHGHKLFLCAKLLLSRQARRF</sequence>